<dbReference type="Gene3D" id="3.20.19.10">
    <property type="entry name" value="Aconitase, domain 4"/>
    <property type="match status" value="1"/>
</dbReference>
<dbReference type="InterPro" id="IPR011827">
    <property type="entry name" value="LeuD_type2/HacB/DmdB"/>
</dbReference>
<proteinExistence type="inferred from homology"/>
<reference evidence="4" key="1">
    <citation type="submission" date="2018-05" db="EMBL/GenBank/DDBJ databases">
        <authorList>
            <person name="Lanie J.A."/>
            <person name="Ng W.-L."/>
            <person name="Kazmierczak K.M."/>
            <person name="Andrzejewski T.M."/>
            <person name="Davidsen T.M."/>
            <person name="Wayne K.J."/>
            <person name="Tettelin H."/>
            <person name="Glass J.I."/>
            <person name="Rusch D."/>
            <person name="Podicherti R."/>
            <person name="Tsui H.-C.T."/>
            <person name="Winkler M.E."/>
        </authorList>
    </citation>
    <scope>NUCLEOTIDE SEQUENCE</scope>
</reference>
<evidence type="ECO:0000259" key="3">
    <source>
        <dbReference type="Pfam" id="PF00694"/>
    </source>
</evidence>
<comment type="similarity">
    <text evidence="1">Belongs to the LeuD family. LeuD type 2 subfamily.</text>
</comment>
<dbReference type="HAMAP" id="MF_01032">
    <property type="entry name" value="LeuD_type2"/>
    <property type="match status" value="1"/>
</dbReference>
<dbReference type="PANTHER" id="PTHR43345:SF2">
    <property type="entry name" value="3-ISOPROPYLMALATE DEHYDRATASE SMALL SUBUNIT 1"/>
    <property type="match status" value="1"/>
</dbReference>
<dbReference type="CDD" id="cd01577">
    <property type="entry name" value="IPMI_Swivel"/>
    <property type="match status" value="1"/>
</dbReference>
<evidence type="ECO:0000313" key="4">
    <source>
        <dbReference type="EMBL" id="SUZ56308.1"/>
    </source>
</evidence>
<dbReference type="Pfam" id="PF00694">
    <property type="entry name" value="Aconitase_C"/>
    <property type="match status" value="1"/>
</dbReference>
<dbReference type="GO" id="GO:0016836">
    <property type="term" value="F:hydro-lyase activity"/>
    <property type="evidence" value="ECO:0007669"/>
    <property type="project" value="InterPro"/>
</dbReference>
<gene>
    <name evidence="4" type="ORF">METZ01_LOCUS9162</name>
</gene>
<keyword evidence="2" id="KW-0456">Lyase</keyword>
<evidence type="ECO:0000256" key="1">
    <source>
        <dbReference type="ARBA" id="ARBA00009869"/>
    </source>
</evidence>
<dbReference type="EMBL" id="UINC01000493">
    <property type="protein sequence ID" value="SUZ56308.1"/>
    <property type="molecule type" value="Genomic_DNA"/>
</dbReference>
<evidence type="ECO:0000256" key="2">
    <source>
        <dbReference type="ARBA" id="ARBA00023239"/>
    </source>
</evidence>
<dbReference type="AlphaFoldDB" id="A0A381NR40"/>
<dbReference type="InterPro" id="IPR033940">
    <property type="entry name" value="IPMI_Swivel"/>
</dbReference>
<dbReference type="InterPro" id="IPR000573">
    <property type="entry name" value="AconitaseA/IPMdHydase_ssu_swvl"/>
</dbReference>
<protein>
    <recommendedName>
        <fullName evidence="3">Aconitase A/isopropylmalate dehydratase small subunit swivel domain-containing protein</fullName>
    </recommendedName>
</protein>
<feature type="domain" description="Aconitase A/isopropylmalate dehydratase small subunit swivel" evidence="3">
    <location>
        <begin position="50"/>
        <end position="108"/>
    </location>
</feature>
<sequence length="167" mass="18220">MTNKISTSRTWIFGDDIDTDQLAPGRFMKDSITELASHCLEDVKQNFSANVEEGDVLVAGKNFGIGSSREQAVQVLKHLGVSALVAQSFGGIFFRNAINFGLLAVVCAQAKSIQEGDDISIDADVGIIKNRSQNESYACEKLPPQLLDILKHGGLIPHLEIMMKEQE</sequence>
<accession>A0A381NR40</accession>
<dbReference type="SUPFAM" id="SSF52016">
    <property type="entry name" value="LeuD/IlvD-like"/>
    <property type="match status" value="1"/>
</dbReference>
<dbReference type="InterPro" id="IPR050075">
    <property type="entry name" value="LeuD"/>
</dbReference>
<dbReference type="NCBIfam" id="TIGR02087">
    <property type="entry name" value="LEUD_arch"/>
    <property type="match status" value="1"/>
</dbReference>
<dbReference type="PANTHER" id="PTHR43345">
    <property type="entry name" value="3-ISOPROPYLMALATE DEHYDRATASE SMALL SUBUNIT 2-RELATED-RELATED"/>
    <property type="match status" value="1"/>
</dbReference>
<name>A0A381NR40_9ZZZZ</name>
<organism evidence="4">
    <name type="scientific">marine metagenome</name>
    <dbReference type="NCBI Taxonomy" id="408172"/>
    <lineage>
        <taxon>unclassified sequences</taxon>
        <taxon>metagenomes</taxon>
        <taxon>ecological metagenomes</taxon>
    </lineage>
</organism>
<dbReference type="InterPro" id="IPR015928">
    <property type="entry name" value="Aconitase/3IPM_dehydase_swvl"/>
</dbReference>